<dbReference type="Proteomes" id="UP000284841">
    <property type="component" value="Unassembled WGS sequence"/>
</dbReference>
<keyword evidence="3" id="KW-1185">Reference proteome</keyword>
<organism evidence="2 3">
    <name type="scientific">Emergencia timonensis</name>
    <dbReference type="NCBI Taxonomy" id="1776384"/>
    <lineage>
        <taxon>Bacteria</taxon>
        <taxon>Bacillati</taxon>
        <taxon>Bacillota</taxon>
        <taxon>Clostridia</taxon>
        <taxon>Peptostreptococcales</taxon>
        <taxon>Anaerovoracaceae</taxon>
        <taxon>Emergencia</taxon>
    </lineage>
</organism>
<keyword evidence="1" id="KW-1133">Transmembrane helix</keyword>
<proteinExistence type="predicted"/>
<evidence type="ECO:0000256" key="1">
    <source>
        <dbReference type="SAM" id="Phobius"/>
    </source>
</evidence>
<feature type="transmembrane region" description="Helical" evidence="1">
    <location>
        <begin position="145"/>
        <end position="169"/>
    </location>
</feature>
<feature type="transmembrane region" description="Helical" evidence="1">
    <location>
        <begin position="93"/>
        <end position="121"/>
    </location>
</feature>
<dbReference type="STRING" id="1776384.GCA_900086585_02016"/>
<reference evidence="2 3" key="1">
    <citation type="submission" date="2018-08" db="EMBL/GenBank/DDBJ databases">
        <title>A genome reference for cultivated species of the human gut microbiota.</title>
        <authorList>
            <person name="Zou Y."/>
            <person name="Xue W."/>
            <person name="Luo G."/>
        </authorList>
    </citation>
    <scope>NUCLEOTIDE SEQUENCE [LARGE SCALE GENOMIC DNA]</scope>
    <source>
        <strain evidence="2 3">AM07-24</strain>
    </source>
</reference>
<comment type="caution">
    <text evidence="2">The sequence shown here is derived from an EMBL/GenBank/DDBJ whole genome shotgun (WGS) entry which is preliminary data.</text>
</comment>
<name>A0A415DZE6_9FIRM</name>
<feature type="transmembrane region" description="Helical" evidence="1">
    <location>
        <begin position="56"/>
        <end position="72"/>
    </location>
</feature>
<feature type="transmembrane region" description="Helical" evidence="1">
    <location>
        <begin position="176"/>
        <end position="197"/>
    </location>
</feature>
<keyword evidence="1" id="KW-0812">Transmembrane</keyword>
<dbReference type="EMBL" id="QRMS01000004">
    <property type="protein sequence ID" value="RHJ86195.1"/>
    <property type="molecule type" value="Genomic_DNA"/>
</dbReference>
<feature type="transmembrane region" description="Helical" evidence="1">
    <location>
        <begin position="217"/>
        <end position="241"/>
    </location>
</feature>
<evidence type="ECO:0000313" key="2">
    <source>
        <dbReference type="EMBL" id="RHJ86195.1"/>
    </source>
</evidence>
<dbReference type="AlphaFoldDB" id="A0A415DZE6"/>
<dbReference type="OrthoDB" id="1976445at2"/>
<keyword evidence="1" id="KW-0472">Membrane</keyword>
<accession>A0A415DZE6</accession>
<gene>
    <name evidence="2" type="ORF">DW099_13690</name>
</gene>
<evidence type="ECO:0000313" key="3">
    <source>
        <dbReference type="Proteomes" id="UP000284841"/>
    </source>
</evidence>
<protein>
    <submittedName>
        <fullName evidence="2">Uncharacterized protein</fullName>
    </submittedName>
</protein>
<feature type="transmembrane region" description="Helical" evidence="1">
    <location>
        <begin position="12"/>
        <end position="36"/>
    </location>
</feature>
<sequence length="252" mass="28681">MSNLIKLESRKILRPVIFTTVILTAAMCVLSCTLYKNYTLQYDLEAWEVGTELFSLLYPLIAVVPLCWNLYYERKNNFLLYVLPRVPIKKYLTVKWCVYALGAFCLIAIPYMLSAVFAIYVKAPVVAFSNPFDHVFQKAFTQMPLLYGVILSCWKGILSILMMTLGFVLAMYGRNIFVILTGPFVYSILENYILSILRLEQYRLVVAFDPTSISDDAVSVMSFLVGPAILIIVILLSVFFLSKVRKNAVVNI</sequence>
<dbReference type="RefSeq" id="WP_118336262.1">
    <property type="nucleotide sequence ID" value="NZ_AP025568.1"/>
</dbReference>